<evidence type="ECO:0000313" key="7">
    <source>
        <dbReference type="EMBL" id="KAK8757183.1"/>
    </source>
</evidence>
<feature type="compositionally biased region" description="Low complexity" evidence="5">
    <location>
        <begin position="71"/>
        <end position="82"/>
    </location>
</feature>
<keyword evidence="2 6" id="KW-0812">Transmembrane</keyword>
<feature type="region of interest" description="Disordered" evidence="5">
    <location>
        <begin position="39"/>
        <end position="82"/>
    </location>
</feature>
<feature type="region of interest" description="Disordered" evidence="5">
    <location>
        <begin position="1"/>
        <end position="27"/>
    </location>
</feature>
<dbReference type="InterPro" id="IPR050186">
    <property type="entry name" value="TPT_transporter"/>
</dbReference>
<accession>A0AAQ4D3Z3</accession>
<name>A0AAQ4D3Z3_AMBAM</name>
<keyword evidence="4 6" id="KW-0472">Membrane</keyword>
<feature type="compositionally biased region" description="Basic residues" evidence="5">
    <location>
        <begin position="46"/>
        <end position="59"/>
    </location>
</feature>
<dbReference type="InterPro" id="IPR037185">
    <property type="entry name" value="EmrE-like"/>
</dbReference>
<comment type="caution">
    <text evidence="7">The sequence shown here is derived from an EMBL/GenBank/DDBJ whole genome shotgun (WGS) entry which is preliminary data.</text>
</comment>
<sequence>MVKSLSETTTRAHTAQRRSWTPETKSMRSFFRTLLRPEPVGTHCMPRQRPRRQQHHRTPANHGFSSAHQRSPSSLAAPSAAETATGAAALEGGGIERRYCDDCGAKGFEMGQSADESSHPLLGPAASMTALSAALATAESPSRQGDYGDCDLPSSPASSVPWRRTPSYGVLWRLASLLTSCCCGRTSGGSGGFAASLAVTLVSVLNLSLAVAVLLTCKLSYDQARLPNLTLTLVHLAASLAALRATSAFNVSWAPRSTSESGGDPDRHAAQAASRAEHWKLAFLLCAFMALPNLSLEFNTAGTSLLLRLLSLPVTTWLQATVYGRRQRRGAVLSLLPVALGVALNAKGDLRFNAVGVVFGVAGAVASAFYFTLSAEQQRSLRQAPWLLLEAQLQRAIPMLALVALILEPPWRPPRGAFVRHWHGSDVGLLVGSSLAGCLLTLSMQWLLGRTSALTYQVLGHVKMCATLLACAVFLDEQLKPLQQAGVLLTLSGAVIYTVSKARDQTPSSSHHGSQQPLLAASSPSEARG</sequence>
<feature type="transmembrane region" description="Helical" evidence="6">
    <location>
        <begin position="193"/>
        <end position="217"/>
    </location>
</feature>
<proteinExistence type="predicted"/>
<organism evidence="7 8">
    <name type="scientific">Amblyomma americanum</name>
    <name type="common">Lone star tick</name>
    <dbReference type="NCBI Taxonomy" id="6943"/>
    <lineage>
        <taxon>Eukaryota</taxon>
        <taxon>Metazoa</taxon>
        <taxon>Ecdysozoa</taxon>
        <taxon>Arthropoda</taxon>
        <taxon>Chelicerata</taxon>
        <taxon>Arachnida</taxon>
        <taxon>Acari</taxon>
        <taxon>Parasitiformes</taxon>
        <taxon>Ixodida</taxon>
        <taxon>Ixodoidea</taxon>
        <taxon>Ixodidae</taxon>
        <taxon>Amblyomminae</taxon>
        <taxon>Amblyomma</taxon>
    </lineage>
</organism>
<dbReference type="GO" id="GO:0016020">
    <property type="term" value="C:membrane"/>
    <property type="evidence" value="ECO:0007669"/>
    <property type="project" value="UniProtKB-SubCell"/>
</dbReference>
<keyword evidence="8" id="KW-1185">Reference proteome</keyword>
<dbReference type="PANTHER" id="PTHR11132">
    <property type="entry name" value="SOLUTE CARRIER FAMILY 35"/>
    <property type="match status" value="1"/>
</dbReference>
<dbReference type="AlphaFoldDB" id="A0AAQ4D3Z3"/>
<evidence type="ECO:0000256" key="5">
    <source>
        <dbReference type="SAM" id="MobiDB-lite"/>
    </source>
</evidence>
<keyword evidence="3 6" id="KW-1133">Transmembrane helix</keyword>
<feature type="region of interest" description="Disordered" evidence="5">
    <location>
        <begin position="505"/>
        <end position="529"/>
    </location>
</feature>
<evidence type="ECO:0000313" key="8">
    <source>
        <dbReference type="Proteomes" id="UP001321473"/>
    </source>
</evidence>
<feature type="transmembrane region" description="Helical" evidence="6">
    <location>
        <begin position="427"/>
        <end position="447"/>
    </location>
</feature>
<feature type="compositionally biased region" description="Polar residues" evidence="5">
    <location>
        <begin position="1"/>
        <end position="24"/>
    </location>
</feature>
<dbReference type="Proteomes" id="UP001321473">
    <property type="component" value="Unassembled WGS sequence"/>
</dbReference>
<dbReference type="EMBL" id="JARKHS020035504">
    <property type="protein sequence ID" value="KAK8757183.1"/>
    <property type="molecule type" value="Genomic_DNA"/>
</dbReference>
<dbReference type="SUPFAM" id="SSF103481">
    <property type="entry name" value="Multidrug resistance efflux transporter EmrE"/>
    <property type="match status" value="1"/>
</dbReference>
<gene>
    <name evidence="7" type="ORF">V5799_000118</name>
</gene>
<evidence type="ECO:0000256" key="2">
    <source>
        <dbReference type="ARBA" id="ARBA00022692"/>
    </source>
</evidence>
<feature type="transmembrane region" description="Helical" evidence="6">
    <location>
        <begin position="454"/>
        <end position="475"/>
    </location>
</feature>
<feature type="transmembrane region" description="Helical" evidence="6">
    <location>
        <begin position="352"/>
        <end position="373"/>
    </location>
</feature>
<evidence type="ECO:0000256" key="4">
    <source>
        <dbReference type="ARBA" id="ARBA00023136"/>
    </source>
</evidence>
<evidence type="ECO:0000256" key="1">
    <source>
        <dbReference type="ARBA" id="ARBA00004141"/>
    </source>
</evidence>
<comment type="subcellular location">
    <subcellularLocation>
        <location evidence="1">Membrane</location>
        <topology evidence="1">Multi-pass membrane protein</topology>
    </subcellularLocation>
</comment>
<evidence type="ECO:0000256" key="6">
    <source>
        <dbReference type="SAM" id="Phobius"/>
    </source>
</evidence>
<evidence type="ECO:0008006" key="9">
    <source>
        <dbReference type="Google" id="ProtNLM"/>
    </source>
</evidence>
<evidence type="ECO:0000256" key="3">
    <source>
        <dbReference type="ARBA" id="ARBA00022989"/>
    </source>
</evidence>
<protein>
    <recommendedName>
        <fullName evidence="9">Glucose-6-phosphate/phosphate and phosphoenolpyruvate/phosphate antiporter</fullName>
    </recommendedName>
</protein>
<reference evidence="7 8" key="1">
    <citation type="journal article" date="2023" name="Arcadia Sci">
        <title>De novo assembly of a long-read Amblyomma americanum tick genome.</title>
        <authorList>
            <person name="Chou S."/>
            <person name="Poskanzer K.E."/>
            <person name="Rollins M."/>
            <person name="Thuy-Boun P.S."/>
        </authorList>
    </citation>
    <scope>NUCLEOTIDE SEQUENCE [LARGE SCALE GENOMIC DNA]</scope>
    <source>
        <strain evidence="7">F_SG_1</strain>
        <tissue evidence="7">Salivary glands</tissue>
    </source>
</reference>